<evidence type="ECO:0000313" key="1">
    <source>
        <dbReference type="EMBL" id="PIO74996.1"/>
    </source>
</evidence>
<dbReference type="OrthoDB" id="426718at2759"/>
<dbReference type="Gene3D" id="3.40.50.1820">
    <property type="entry name" value="alpha/beta hydrolase"/>
    <property type="match status" value="1"/>
</dbReference>
<keyword evidence="2" id="KW-1185">Reference proteome</keyword>
<dbReference type="Proteomes" id="UP000230423">
    <property type="component" value="Unassembled WGS sequence"/>
</dbReference>
<dbReference type="PANTHER" id="PTHR45908">
    <property type="entry name" value="PROTEIN CBG11750-RELATED"/>
    <property type="match status" value="1"/>
</dbReference>
<organism evidence="1 2">
    <name type="scientific">Teladorsagia circumcincta</name>
    <name type="common">Brown stomach worm</name>
    <name type="synonym">Ostertagia circumcincta</name>
    <dbReference type="NCBI Taxonomy" id="45464"/>
    <lineage>
        <taxon>Eukaryota</taxon>
        <taxon>Metazoa</taxon>
        <taxon>Ecdysozoa</taxon>
        <taxon>Nematoda</taxon>
        <taxon>Chromadorea</taxon>
        <taxon>Rhabditida</taxon>
        <taxon>Rhabditina</taxon>
        <taxon>Rhabditomorpha</taxon>
        <taxon>Strongyloidea</taxon>
        <taxon>Trichostrongylidae</taxon>
        <taxon>Teladorsagia</taxon>
    </lineage>
</organism>
<dbReference type="InterPro" id="IPR029058">
    <property type="entry name" value="AB_hydrolase_fold"/>
</dbReference>
<dbReference type="EMBL" id="KZ345193">
    <property type="protein sequence ID" value="PIO74996.1"/>
    <property type="molecule type" value="Genomic_DNA"/>
</dbReference>
<accession>A0A2G9UXX6</accession>
<proteinExistence type="predicted"/>
<dbReference type="AlphaFoldDB" id="A0A2G9UXX6"/>
<sequence length="88" mass="9758">MKHSKVSAKETTALFERPKAIRPHLAFYPLNMTVGANYTVCYANESDDCSDGLLDTTSIQDHLHYFNVDVSAYGINGCNVTMDPTNVQ</sequence>
<name>A0A2G9UXX6_TELCI</name>
<gene>
    <name evidence="1" type="ORF">TELCIR_02986</name>
</gene>
<protein>
    <submittedName>
        <fullName evidence="1">Uncharacterized protein</fullName>
    </submittedName>
</protein>
<reference evidence="1 2" key="1">
    <citation type="submission" date="2015-09" db="EMBL/GenBank/DDBJ databases">
        <title>Draft genome of the parasitic nematode Teladorsagia circumcincta isolate WARC Sus (inbred).</title>
        <authorList>
            <person name="Mitreva M."/>
        </authorList>
    </citation>
    <scope>NUCLEOTIDE SEQUENCE [LARGE SCALE GENOMIC DNA]</scope>
    <source>
        <strain evidence="1 2">S</strain>
    </source>
</reference>
<evidence type="ECO:0000313" key="2">
    <source>
        <dbReference type="Proteomes" id="UP000230423"/>
    </source>
</evidence>